<evidence type="ECO:0000259" key="10">
    <source>
        <dbReference type="PROSITE" id="PS50968"/>
    </source>
</evidence>
<evidence type="ECO:0000256" key="7">
    <source>
        <dbReference type="ARBA" id="ARBA00023268"/>
    </source>
</evidence>
<feature type="domain" description="ATP-grasp" evidence="11">
    <location>
        <begin position="118"/>
        <end position="310"/>
    </location>
</feature>
<evidence type="ECO:0000256" key="5">
    <source>
        <dbReference type="ARBA" id="ARBA00022840"/>
    </source>
</evidence>
<sequence length="1061" mass="111553">MSNVLVANRGEIAVRILRAVRASGRRGLAFRTADEPHAPHARLADAVVDLPGRGPQAYVDVEAVIDAAVASGADLLHPGYGFLSESPELAGACSKAGIGFVGPSPGALARLGDKASCRSLARSLQLPVARAADDAEAGLELLASLPAGGRVIVKAVAGGGGRGIRFASDAATLTSAIQEASSEGRKVFGDGRIVIEEVITGARHIEVQIAGDGHQVVALGTRDCSLQRRRQKVVEMAPALLSADMRDRIVSAAETLVGAVGYVGLATVEVLATDDRFVVMEVNPRLQVEHTVTEEVTGLDLVRGQLELACGASLAQAGLLPVPERGVAIEARVNAETVLSTGEAYPTAGTVGAVEWPTGPGVRLDTHVRAGVEINGQFDPLLAKIIVHARDDQGALEGLRTAMADTRLEGVTTNLAWLQALLGEPEAGPGRARTTTVDELAASLADRAVVPDVSTDGPARGDRTGEGVLTSPMPGVLTGYEVAPGDIVTAGAPVAVVEAMKMEHVLRAPVSGTITTVHLAPGEPVTAGTPVLELAPHDVDDTGHCVEEQVDLDAVRNDLQLVLDRHAATLDEGRPEAVAKRRKSGHRTARENIADLIDPDSLREYGALAVAAQRRRRSPEELRQSTPADGIITATATLSGAPIAVLAYDYTVLAGTQGYLSHKKTDRMLELARDRGLPVVLFAEGGGGRPGDTDTTVVSGLDVETFSTMGSLSGHVPTVGIAAGRCFAGNAALLGCCDVVVATQDATIGMGGPAMIEGGGLGTFRPEEVGPAPMHARQGVVDVLVHDEAQAVQVARRYIDLLTDRERPGEAPDQRRLRHLIPENRKRAYDVADVVTALCDEGSTLELREQFGTSVRTYLARIQGTSVGVVANDPRHLGGAIDADAADKLARFLQLCDAHRLPVVSLCDTPGFMVGPDVERTATVRHFARVFVTGARLRMPLVCLILRKGYGLGAQAMAGGSFRRPTATLAWPTAEIGGMGLEGAVRLGFRRELEEAPDEKAKAELFDTLVARMYDQGRGVNAAEVFEIDAVIDPIHTRAWIHSAIQTPIPPETGHRPIDTW</sequence>
<feature type="domain" description="CoA carboxyltransferase C-terminal" evidence="14">
    <location>
        <begin position="808"/>
        <end position="1051"/>
    </location>
</feature>
<evidence type="ECO:0000313" key="15">
    <source>
        <dbReference type="EMBL" id="GAB49195.1"/>
    </source>
</evidence>
<keyword evidence="16" id="KW-1185">Reference proteome</keyword>
<comment type="caution">
    <text evidence="15">The sequence shown here is derived from an EMBL/GenBank/DDBJ whole genome shotgun (WGS) entry which is preliminary data.</text>
</comment>
<dbReference type="Pfam" id="PF02785">
    <property type="entry name" value="Biotin_carb_C"/>
    <property type="match status" value="1"/>
</dbReference>
<dbReference type="SUPFAM" id="SSF51230">
    <property type="entry name" value="Single hybrid motif"/>
    <property type="match status" value="1"/>
</dbReference>
<evidence type="ECO:0000259" key="14">
    <source>
        <dbReference type="PROSITE" id="PS50989"/>
    </source>
</evidence>
<dbReference type="InterPro" id="IPR005482">
    <property type="entry name" value="Biotin_COase_C"/>
</dbReference>
<evidence type="ECO:0000256" key="8">
    <source>
        <dbReference type="PROSITE-ProRule" id="PRU00409"/>
    </source>
</evidence>
<dbReference type="InterPro" id="IPR011761">
    <property type="entry name" value="ATP-grasp"/>
</dbReference>
<keyword evidence="4 8" id="KW-0547">Nucleotide-binding</keyword>
<evidence type="ECO:0000259" key="13">
    <source>
        <dbReference type="PROSITE" id="PS50980"/>
    </source>
</evidence>
<dbReference type="PROSITE" id="PS50989">
    <property type="entry name" value="COA_CT_CTER"/>
    <property type="match status" value="1"/>
</dbReference>
<dbReference type="GO" id="GO:2001295">
    <property type="term" value="P:malonyl-CoA biosynthetic process"/>
    <property type="evidence" value="ECO:0007669"/>
    <property type="project" value="UniProtKB-UniPathway"/>
</dbReference>
<dbReference type="EMBL" id="BAFE01000075">
    <property type="protein sequence ID" value="GAB49195.1"/>
    <property type="molecule type" value="Genomic_DNA"/>
</dbReference>
<evidence type="ECO:0000256" key="9">
    <source>
        <dbReference type="SAM" id="MobiDB-lite"/>
    </source>
</evidence>
<dbReference type="InterPro" id="IPR034733">
    <property type="entry name" value="AcCoA_carboxyl_beta"/>
</dbReference>
<dbReference type="SUPFAM" id="SSF52440">
    <property type="entry name" value="PreATP-grasp domain"/>
    <property type="match status" value="1"/>
</dbReference>
<evidence type="ECO:0000256" key="1">
    <source>
        <dbReference type="ARBA" id="ARBA00001953"/>
    </source>
</evidence>
<dbReference type="InterPro" id="IPR005481">
    <property type="entry name" value="BC-like_N"/>
</dbReference>
<evidence type="ECO:0000259" key="12">
    <source>
        <dbReference type="PROSITE" id="PS50979"/>
    </source>
</evidence>
<dbReference type="PROSITE" id="PS50980">
    <property type="entry name" value="COA_CT_NTER"/>
    <property type="match status" value="1"/>
</dbReference>
<reference evidence="15 16" key="1">
    <citation type="submission" date="2012-02" db="EMBL/GenBank/DDBJ databases">
        <title>Whole genome shotgun sequence of Mobilicoccus pelagius NBRC 104925.</title>
        <authorList>
            <person name="Yoshida Y."/>
            <person name="Hosoyama A."/>
            <person name="Tsuchikane K."/>
            <person name="Katsumata H."/>
            <person name="Yamazaki S."/>
            <person name="Fujita N."/>
        </authorList>
    </citation>
    <scope>NUCLEOTIDE SEQUENCE [LARGE SCALE GENOMIC DNA]</scope>
    <source>
        <strain evidence="15 16">NBRC 104925</strain>
    </source>
</reference>
<dbReference type="GO" id="GO:0046872">
    <property type="term" value="F:metal ion binding"/>
    <property type="evidence" value="ECO:0007669"/>
    <property type="project" value="InterPro"/>
</dbReference>
<dbReference type="PROSITE" id="PS50975">
    <property type="entry name" value="ATP_GRASP"/>
    <property type="match status" value="1"/>
</dbReference>
<accession>H5UTY7</accession>
<dbReference type="PROSITE" id="PS50968">
    <property type="entry name" value="BIOTINYL_LIPOYL"/>
    <property type="match status" value="1"/>
</dbReference>
<evidence type="ECO:0000256" key="6">
    <source>
        <dbReference type="ARBA" id="ARBA00023267"/>
    </source>
</evidence>
<dbReference type="Pfam" id="PF00289">
    <property type="entry name" value="Biotin_carb_N"/>
    <property type="match status" value="1"/>
</dbReference>
<feature type="domain" description="Biotin carboxylation" evidence="12">
    <location>
        <begin position="1"/>
        <end position="442"/>
    </location>
</feature>
<dbReference type="eggNOG" id="COG4799">
    <property type="taxonomic scope" value="Bacteria"/>
</dbReference>
<dbReference type="GO" id="GO:0016874">
    <property type="term" value="F:ligase activity"/>
    <property type="evidence" value="ECO:0007669"/>
    <property type="project" value="UniProtKB-KW"/>
</dbReference>
<dbReference type="SUPFAM" id="SSF56059">
    <property type="entry name" value="Glutathione synthetase ATP-binding domain-like"/>
    <property type="match status" value="1"/>
</dbReference>
<comment type="pathway">
    <text evidence="2">Lipid metabolism; malonyl-CoA biosynthesis; malonyl-CoA from acetyl-CoA: step 1/1.</text>
</comment>
<dbReference type="InterPro" id="IPR000089">
    <property type="entry name" value="Biotin_lipoyl"/>
</dbReference>
<feature type="region of interest" description="Disordered" evidence="9">
    <location>
        <begin position="452"/>
        <end position="472"/>
    </location>
</feature>
<evidence type="ECO:0000256" key="3">
    <source>
        <dbReference type="ARBA" id="ARBA00022598"/>
    </source>
</evidence>
<dbReference type="Gene3D" id="2.40.50.100">
    <property type="match status" value="1"/>
</dbReference>
<dbReference type="InterPro" id="IPR016185">
    <property type="entry name" value="PreATP-grasp_dom_sf"/>
</dbReference>
<dbReference type="PROSITE" id="PS00867">
    <property type="entry name" value="CPSASE_2"/>
    <property type="match status" value="1"/>
</dbReference>
<dbReference type="Pfam" id="PF02786">
    <property type="entry name" value="CPSase_L_D2"/>
    <property type="match status" value="1"/>
</dbReference>
<dbReference type="SUPFAM" id="SSF51246">
    <property type="entry name" value="Rudiment single hybrid motif"/>
    <property type="match status" value="1"/>
</dbReference>
<dbReference type="Pfam" id="PF01039">
    <property type="entry name" value="Carboxyl_trans"/>
    <property type="match status" value="1"/>
</dbReference>
<dbReference type="UniPathway" id="UPA00655">
    <property type="reaction ID" value="UER00711"/>
</dbReference>
<dbReference type="SMART" id="SM00878">
    <property type="entry name" value="Biotin_carb_C"/>
    <property type="match status" value="1"/>
</dbReference>
<dbReference type="InterPro" id="IPR011763">
    <property type="entry name" value="COA_CT_C"/>
</dbReference>
<dbReference type="PROSITE" id="PS50979">
    <property type="entry name" value="BC"/>
    <property type="match status" value="1"/>
</dbReference>
<dbReference type="STRING" id="1089455.MOPEL_098_00620"/>
<dbReference type="PANTHER" id="PTHR18866">
    <property type="entry name" value="CARBOXYLASE:PYRUVATE/ACETYL-COA/PROPIONYL-COA CARBOXYLASE"/>
    <property type="match status" value="1"/>
</dbReference>
<evidence type="ECO:0000256" key="4">
    <source>
        <dbReference type="ARBA" id="ARBA00022741"/>
    </source>
</evidence>
<organism evidence="15 16">
    <name type="scientific">Mobilicoccus pelagius NBRC 104925</name>
    <dbReference type="NCBI Taxonomy" id="1089455"/>
    <lineage>
        <taxon>Bacteria</taxon>
        <taxon>Bacillati</taxon>
        <taxon>Actinomycetota</taxon>
        <taxon>Actinomycetes</taxon>
        <taxon>Micrococcales</taxon>
        <taxon>Dermatophilaceae</taxon>
        <taxon>Mobilicoccus</taxon>
    </lineage>
</organism>
<comment type="cofactor">
    <cofactor evidence="1">
        <name>biotin</name>
        <dbReference type="ChEBI" id="CHEBI:57586"/>
    </cofactor>
</comment>
<dbReference type="InterPro" id="IPR011053">
    <property type="entry name" value="Single_hybrid_motif"/>
</dbReference>
<dbReference type="GO" id="GO:0005524">
    <property type="term" value="F:ATP binding"/>
    <property type="evidence" value="ECO:0007669"/>
    <property type="project" value="UniProtKB-UniRule"/>
</dbReference>
<name>H5UTY7_9MICO</name>
<dbReference type="Proteomes" id="UP000004367">
    <property type="component" value="Unassembled WGS sequence"/>
</dbReference>
<dbReference type="PANTHER" id="PTHR18866:SF33">
    <property type="entry name" value="METHYLCROTONOYL-COA CARBOXYLASE SUBUNIT ALPHA, MITOCHONDRIAL-RELATED"/>
    <property type="match status" value="1"/>
</dbReference>
<keyword evidence="7" id="KW-0511">Multifunctional enzyme</keyword>
<dbReference type="SUPFAM" id="SSF52096">
    <property type="entry name" value="ClpP/crotonase"/>
    <property type="match status" value="2"/>
</dbReference>
<evidence type="ECO:0000313" key="16">
    <source>
        <dbReference type="Proteomes" id="UP000004367"/>
    </source>
</evidence>
<dbReference type="Gene3D" id="3.30.470.20">
    <property type="entry name" value="ATP-grasp fold, B domain"/>
    <property type="match status" value="1"/>
</dbReference>
<dbReference type="Pfam" id="PF00364">
    <property type="entry name" value="Biotin_lipoyl"/>
    <property type="match status" value="1"/>
</dbReference>
<dbReference type="InterPro" id="IPR029045">
    <property type="entry name" value="ClpP/crotonase-like_dom_sf"/>
</dbReference>
<proteinExistence type="predicted"/>
<dbReference type="eggNOG" id="COG0439">
    <property type="taxonomic scope" value="Bacteria"/>
</dbReference>
<evidence type="ECO:0000256" key="2">
    <source>
        <dbReference type="ARBA" id="ARBA00004956"/>
    </source>
</evidence>
<dbReference type="InterPro" id="IPR011054">
    <property type="entry name" value="Rudment_hybrid_motif"/>
</dbReference>
<gene>
    <name evidence="15" type="ORF">MOPEL_098_00620</name>
</gene>
<protein>
    <submittedName>
        <fullName evidence="15">Putative acyl-CoA carboxylase</fullName>
    </submittedName>
</protein>
<dbReference type="CDD" id="cd06850">
    <property type="entry name" value="biotinyl_domain"/>
    <property type="match status" value="1"/>
</dbReference>
<dbReference type="InterPro" id="IPR005479">
    <property type="entry name" value="CPAse_ATP-bd"/>
</dbReference>
<dbReference type="InterPro" id="IPR050856">
    <property type="entry name" value="Biotin_carboxylase_complex"/>
</dbReference>
<dbReference type="InterPro" id="IPR011762">
    <property type="entry name" value="COA_CT_N"/>
</dbReference>
<keyword evidence="5 8" id="KW-0067">ATP-binding</keyword>
<dbReference type="InterPro" id="IPR011764">
    <property type="entry name" value="Biotin_carboxylation_dom"/>
</dbReference>
<keyword evidence="6" id="KW-0092">Biotin</keyword>
<feature type="domain" description="CoA carboxyltransferase N-terminal" evidence="13">
    <location>
        <begin position="554"/>
        <end position="815"/>
    </location>
</feature>
<evidence type="ECO:0000259" key="11">
    <source>
        <dbReference type="PROSITE" id="PS50975"/>
    </source>
</evidence>
<dbReference type="Gene3D" id="3.90.226.10">
    <property type="entry name" value="2-enoyl-CoA Hydratase, Chain A, domain 1"/>
    <property type="match status" value="2"/>
</dbReference>
<feature type="domain" description="Lipoyl-binding" evidence="10">
    <location>
        <begin position="458"/>
        <end position="535"/>
    </location>
</feature>
<dbReference type="AlphaFoldDB" id="H5UTY7"/>
<keyword evidence="3" id="KW-0436">Ligase</keyword>